<feature type="transmembrane region" description="Helical" evidence="1">
    <location>
        <begin position="90"/>
        <end position="108"/>
    </location>
</feature>
<proteinExistence type="predicted"/>
<evidence type="ECO:0000313" key="2">
    <source>
        <dbReference type="EMBL" id="KAB0578081.1"/>
    </source>
</evidence>
<dbReference type="Proteomes" id="UP000430120">
    <property type="component" value="Unassembled WGS sequence"/>
</dbReference>
<dbReference type="AlphaFoldDB" id="A0A643F8L4"/>
<keyword evidence="1" id="KW-1133">Transmembrane helix</keyword>
<sequence length="238" mass="25092">MPDLPAFTHALFASAHLLAAHPGFWLLFVLVFLVLVEGLMFLPRIDFVVKTAVGAVLGAQALLLFATAAAGGAPSLGQLLGVLHWPLGHVLALAGTSLLTFGLGLAFLRWKAGAAAPRFFFGRFGKEKPPAPRDFMVFKWAMYLGGLPWLMLPAVLVLTPQTTALQALATSLALAWAHLPALLLLTGLTVGLEALQPALARVLPKPAALAVSAVLLPVMVLIILAMQYSLGAQWLGLA</sequence>
<feature type="transmembrane region" description="Helical" evidence="1">
    <location>
        <begin position="12"/>
        <end position="35"/>
    </location>
</feature>
<dbReference type="EMBL" id="VZPB01000043">
    <property type="protein sequence ID" value="KAB0578081.1"/>
    <property type="molecule type" value="Genomic_DNA"/>
</dbReference>
<accession>A0A643F8L4</accession>
<protein>
    <submittedName>
        <fullName evidence="2">Uncharacterized protein</fullName>
    </submittedName>
</protein>
<feature type="transmembrane region" description="Helical" evidence="1">
    <location>
        <begin position="140"/>
        <end position="161"/>
    </location>
</feature>
<keyword evidence="1" id="KW-0472">Membrane</keyword>
<evidence type="ECO:0000313" key="3">
    <source>
        <dbReference type="Proteomes" id="UP000430120"/>
    </source>
</evidence>
<organism evidence="2 3">
    <name type="scientific">Ideonella dechloratans</name>
    <dbReference type="NCBI Taxonomy" id="36863"/>
    <lineage>
        <taxon>Bacteria</taxon>
        <taxon>Pseudomonadati</taxon>
        <taxon>Pseudomonadota</taxon>
        <taxon>Betaproteobacteria</taxon>
        <taxon>Burkholderiales</taxon>
        <taxon>Sphaerotilaceae</taxon>
        <taxon>Ideonella</taxon>
    </lineage>
</organism>
<keyword evidence="1" id="KW-0812">Transmembrane</keyword>
<comment type="caution">
    <text evidence="2">The sequence shown here is derived from an EMBL/GenBank/DDBJ whole genome shotgun (WGS) entry which is preliminary data.</text>
</comment>
<name>A0A643F8L4_IDEDE</name>
<gene>
    <name evidence="2" type="ORF">F7Q92_15805</name>
</gene>
<keyword evidence="3" id="KW-1185">Reference proteome</keyword>
<dbReference type="RefSeq" id="WP_151125061.1">
    <property type="nucleotide sequence ID" value="NZ_CP088081.1"/>
</dbReference>
<feature type="transmembrane region" description="Helical" evidence="1">
    <location>
        <begin position="173"/>
        <end position="195"/>
    </location>
</feature>
<evidence type="ECO:0000256" key="1">
    <source>
        <dbReference type="SAM" id="Phobius"/>
    </source>
</evidence>
<feature type="transmembrane region" description="Helical" evidence="1">
    <location>
        <begin position="47"/>
        <end position="70"/>
    </location>
</feature>
<reference evidence="2 3" key="1">
    <citation type="submission" date="2019-09" db="EMBL/GenBank/DDBJ databases">
        <title>Draft genome sequences of 48 bacterial type strains from the CCUG.</title>
        <authorList>
            <person name="Tunovic T."/>
            <person name="Pineiro-Iglesias B."/>
            <person name="Unosson C."/>
            <person name="Inganas E."/>
            <person name="Ohlen M."/>
            <person name="Cardew S."/>
            <person name="Jensie-Markopoulos S."/>
            <person name="Salva-Serra F."/>
            <person name="Jaen-Luchoro D."/>
            <person name="Karlsson R."/>
            <person name="Svensson-Stadler L."/>
            <person name="Chun J."/>
            <person name="Moore E."/>
        </authorList>
    </citation>
    <scope>NUCLEOTIDE SEQUENCE [LARGE SCALE GENOMIC DNA]</scope>
    <source>
        <strain evidence="2 3">CCUG 30977</strain>
    </source>
</reference>
<feature type="transmembrane region" description="Helical" evidence="1">
    <location>
        <begin position="207"/>
        <end position="230"/>
    </location>
</feature>